<sequence>PARAEKFLSKFAVRIFVKKSSDFNQKAPPIQFSIDRPECFCLSKFFERFFVTLFYFSLNFYLLY</sequence>
<dbReference type="EMBL" id="PEYV01000032">
    <property type="protein sequence ID" value="PIS21564.1"/>
    <property type="molecule type" value="Genomic_DNA"/>
</dbReference>
<reference evidence="2" key="1">
    <citation type="submission" date="2017-09" db="EMBL/GenBank/DDBJ databases">
        <title>Depth-based differentiation of microbial function through sediment-hosted aquifers and enrichment of novel symbionts in the deep terrestrial subsurface.</title>
        <authorList>
            <person name="Probst A.J."/>
            <person name="Ladd B."/>
            <person name="Jarett J.K."/>
            <person name="Geller-Mcgrath D.E."/>
            <person name="Sieber C.M.K."/>
            <person name="Emerson J.B."/>
            <person name="Anantharaman K."/>
            <person name="Thomas B.C."/>
            <person name="Malmstrom R."/>
            <person name="Stieglmeier M."/>
            <person name="Klingl A."/>
            <person name="Woyke T."/>
            <person name="Ryan C.M."/>
            <person name="Banfield J.F."/>
        </authorList>
    </citation>
    <scope>NUCLEOTIDE SEQUENCE [LARGE SCALE GENOMIC DNA]</scope>
</reference>
<evidence type="ECO:0000313" key="1">
    <source>
        <dbReference type="EMBL" id="PIS21564.1"/>
    </source>
</evidence>
<proteinExistence type="predicted"/>
<name>A0A2H0X9G7_UNCKA</name>
<comment type="caution">
    <text evidence="1">The sequence shown here is derived from an EMBL/GenBank/DDBJ whole genome shotgun (WGS) entry which is preliminary data.</text>
</comment>
<accession>A0A2H0X9G7</accession>
<protein>
    <submittedName>
        <fullName evidence="1">Uncharacterized protein</fullName>
    </submittedName>
</protein>
<organism evidence="1 2">
    <name type="scientific">candidate division WWE3 bacterium CG08_land_8_20_14_0_20_41_15</name>
    <dbReference type="NCBI Taxonomy" id="1975086"/>
    <lineage>
        <taxon>Bacteria</taxon>
        <taxon>Katanobacteria</taxon>
    </lineage>
</organism>
<dbReference type="Proteomes" id="UP000231098">
    <property type="component" value="Unassembled WGS sequence"/>
</dbReference>
<evidence type="ECO:0000313" key="2">
    <source>
        <dbReference type="Proteomes" id="UP000231098"/>
    </source>
</evidence>
<dbReference type="AlphaFoldDB" id="A0A2H0X9G7"/>
<gene>
    <name evidence="1" type="ORF">COT51_02075</name>
</gene>
<feature type="non-terminal residue" evidence="1">
    <location>
        <position position="1"/>
    </location>
</feature>